<evidence type="ECO:0000256" key="4">
    <source>
        <dbReference type="ARBA" id="ARBA00022622"/>
    </source>
</evidence>
<evidence type="ECO:0000256" key="7">
    <source>
        <dbReference type="ARBA" id="ARBA00023180"/>
    </source>
</evidence>
<organism evidence="13">
    <name type="scientific">Trypanosoma brucei</name>
    <dbReference type="NCBI Taxonomy" id="5691"/>
    <lineage>
        <taxon>Eukaryota</taxon>
        <taxon>Discoba</taxon>
        <taxon>Euglenozoa</taxon>
        <taxon>Kinetoplastea</taxon>
        <taxon>Metakinetoplastina</taxon>
        <taxon>Trypanosomatida</taxon>
        <taxon>Trypanosomatidae</taxon>
        <taxon>Trypanosoma</taxon>
    </lineage>
</organism>
<dbReference type="VEuPathDB" id="TriTrypDB:Tb427_000567200"/>
<dbReference type="InterPro" id="IPR025932">
    <property type="entry name" value="Trypano_VSG_B_N_dom"/>
</dbReference>
<evidence type="ECO:0000256" key="1">
    <source>
        <dbReference type="ARBA" id="ARBA00002523"/>
    </source>
</evidence>
<accession>A0A1J0R6D9</accession>
<evidence type="ECO:0000256" key="5">
    <source>
        <dbReference type="ARBA" id="ARBA00022729"/>
    </source>
</evidence>
<evidence type="ECO:0000259" key="12">
    <source>
        <dbReference type="Pfam" id="PF13206"/>
    </source>
</evidence>
<reference evidence="13" key="1">
    <citation type="submission" date="2016-08" db="EMBL/GenBank/DDBJ databases">
        <title>VSG repertoire of Trypanosoma brucei EATRO 1125.</title>
        <authorList>
            <person name="Cross G.A."/>
        </authorList>
    </citation>
    <scope>NUCLEOTIDE SEQUENCE</scope>
    <source>
        <strain evidence="13">EATRO 1125</strain>
    </source>
</reference>
<comment type="function">
    <text evidence="1">VSG forms a coat on the surface of the parasite. The trypanosome evades the immune response of the host by expressing a series of antigenically distinct VSGs from an estimated 1000 VSG genes.</text>
</comment>
<sequence>MNNKQLALTTLMLATTALRAYGGAGDNAPAHAVLCRLARLAATPVKTPTLNEEGSATIAILEELNISTSAPAWRSLFNVESPAPSADKFPESGPALKHKQDWQPKWKKWFEAANRARLAKHGTTEAPKYKAVPSETQRIALHAQIEQLLATASAINDKLEELKQDAEQTQKSKAEKALAAALYGGTGEQKKIGVPHTLKANTNYGSSCGNSKSGLSIAGDLMCLCAANAGSVTECGHSYTSPNWSVSSTINDASWTTLLATCPIGSDHKLTASRIDAEIAHFTGALTVTKAADTNKIFIGKADAAACDGASDQICVEYTSQFTKNSKKGVDEIQWVQQLRNAAAALQKISNDATTAEGLQAQLKAIKINAEAAYTQAQSGALASEFKAANQENKPAAVNPQLTSSCEQHKSNKTTCESTGKCEWKAKDGKSETEGECKPKEGEGQTNTAVGAGEGDAGDTDKRGDAKTPEECAVVKFGMSKGKKAACK</sequence>
<keyword evidence="7" id="KW-0325">Glycoprotein</keyword>
<feature type="compositionally biased region" description="Basic and acidic residues" evidence="10">
    <location>
        <begin position="420"/>
        <end position="443"/>
    </location>
</feature>
<keyword evidence="5 11" id="KW-0732">Signal</keyword>
<evidence type="ECO:0000256" key="11">
    <source>
        <dbReference type="SAM" id="SignalP"/>
    </source>
</evidence>
<keyword evidence="3" id="KW-1003">Cell membrane</keyword>
<feature type="coiled-coil region" evidence="9">
    <location>
        <begin position="145"/>
        <end position="179"/>
    </location>
</feature>
<keyword evidence="9" id="KW-0175">Coiled coil</keyword>
<feature type="signal peptide" evidence="11">
    <location>
        <begin position="1"/>
        <end position="22"/>
    </location>
</feature>
<evidence type="ECO:0000256" key="6">
    <source>
        <dbReference type="ARBA" id="ARBA00023136"/>
    </source>
</evidence>
<keyword evidence="8" id="KW-0449">Lipoprotein</keyword>
<keyword evidence="6" id="KW-0472">Membrane</keyword>
<evidence type="ECO:0000256" key="10">
    <source>
        <dbReference type="SAM" id="MobiDB-lite"/>
    </source>
</evidence>
<feature type="compositionally biased region" description="Basic and acidic residues" evidence="10">
    <location>
        <begin position="459"/>
        <end position="470"/>
    </location>
</feature>
<dbReference type="EMBL" id="KX699392">
    <property type="protein sequence ID" value="APD73348.1"/>
    <property type="molecule type" value="Genomic_DNA"/>
</dbReference>
<evidence type="ECO:0000313" key="13">
    <source>
        <dbReference type="EMBL" id="APD73348.1"/>
    </source>
</evidence>
<protein>
    <submittedName>
        <fullName evidence="13">Variant surface glycoprotein 1125.1082</fullName>
    </submittedName>
</protein>
<feature type="region of interest" description="Disordered" evidence="10">
    <location>
        <begin position="407"/>
        <end position="471"/>
    </location>
</feature>
<dbReference type="Pfam" id="PF13206">
    <property type="entry name" value="VSG_B"/>
    <property type="match status" value="1"/>
</dbReference>
<feature type="domain" description="Trypanosome variant surface glycoprotein B-type N-terminal" evidence="12">
    <location>
        <begin position="11"/>
        <end position="364"/>
    </location>
</feature>
<feature type="chain" id="PRO_5012881891" evidence="11">
    <location>
        <begin position="23"/>
        <end position="488"/>
    </location>
</feature>
<evidence type="ECO:0000256" key="8">
    <source>
        <dbReference type="ARBA" id="ARBA00023288"/>
    </source>
</evidence>
<dbReference type="GO" id="GO:0005886">
    <property type="term" value="C:plasma membrane"/>
    <property type="evidence" value="ECO:0007669"/>
    <property type="project" value="UniProtKB-SubCell"/>
</dbReference>
<keyword evidence="4" id="KW-0336">GPI-anchor</keyword>
<evidence type="ECO:0000256" key="3">
    <source>
        <dbReference type="ARBA" id="ARBA00022475"/>
    </source>
</evidence>
<evidence type="ECO:0000256" key="9">
    <source>
        <dbReference type="SAM" id="Coils"/>
    </source>
</evidence>
<dbReference type="AlphaFoldDB" id="A0A1J0R6D9"/>
<proteinExistence type="predicted"/>
<name>A0A1J0R6D9_9TRYP</name>
<evidence type="ECO:0000256" key="2">
    <source>
        <dbReference type="ARBA" id="ARBA00004609"/>
    </source>
</evidence>
<comment type="subcellular location">
    <subcellularLocation>
        <location evidence="2">Cell membrane</location>
        <topology evidence="2">Lipid-anchor</topology>
        <topology evidence="2">GPI-anchor</topology>
    </subcellularLocation>
</comment>
<dbReference type="VEuPathDB" id="TriTrypDB:Tb927.11.19180"/>
<dbReference type="VEuPathDB" id="TriTrypDB:Tb1125.11.19130"/>
<dbReference type="GO" id="GO:0098552">
    <property type="term" value="C:side of membrane"/>
    <property type="evidence" value="ECO:0007669"/>
    <property type="project" value="UniProtKB-KW"/>
</dbReference>